<feature type="domain" description="ATPase dynein-related AAA" evidence="1">
    <location>
        <begin position="186"/>
        <end position="369"/>
    </location>
</feature>
<dbReference type="SUPFAM" id="SSF52540">
    <property type="entry name" value="P-loop containing nucleoside triphosphate hydrolases"/>
    <property type="match status" value="1"/>
</dbReference>
<sequence>MNKLLIPISSSFVKNKLKLEEDRGSGESKLFVGSKKKEQYYDDFFGNYDSNNKYCFSKSNLIDYLKTVKLEYVAQKCNRYKNIDLEYFEEKMSFVESLDDDIYLKIIKFVDSSRYYIRPEKNDQKLFDSILREIALPKITDLEIIRDDKNILFNLMVNFDAIRSRNVDNDTEEVASEIIGKPHQRIFFGAPGTGKSYELNKEAKEYFGKDYERVTFHPNYMYGNFVGAYKPFPKVLKDTDGNIQETITYEYIPGVLMKQLVKAFKNPNKNYLLLIEEINRANVAAVFGDIFQLLDRDETGESEYFIATSKELQEYLIKEFKDVELSEEVSNKLEKDFSRLYLPSNLYIWATMNSADQGVMPMDTAFRRRWEFKYLGINDAADANKEDFANYIFKINSTETVKWDEFRRELNKKLSSLNIPEDKLIGPYFISKSILEGTDLERLTETIKSKVLMYLYEDAAKAFRSSLFAEGKYSTYSSVCKCFDENALSLFKGNIEIDTELIGQDLQENEEENSKYEE</sequence>
<dbReference type="PANTHER" id="PTHR37291">
    <property type="entry name" value="5-METHYLCYTOSINE-SPECIFIC RESTRICTION ENZYME B"/>
    <property type="match status" value="1"/>
</dbReference>
<dbReference type="InterPro" id="IPR011704">
    <property type="entry name" value="ATPase_dyneun-rel_AAA"/>
</dbReference>
<gene>
    <name evidence="2" type="ORF">GT664_09930</name>
</gene>
<dbReference type="PANTHER" id="PTHR37291:SF1">
    <property type="entry name" value="TYPE IV METHYL-DIRECTED RESTRICTION ENZYME ECOKMCRB SUBUNIT"/>
    <property type="match status" value="1"/>
</dbReference>
<dbReference type="RefSeq" id="WP_161129162.1">
    <property type="nucleotide sequence ID" value="NZ_WWTM01000027.1"/>
</dbReference>
<comment type="caution">
    <text evidence="2">The sequence shown here is derived from an EMBL/GenBank/DDBJ whole genome shotgun (WGS) entry which is preliminary data.</text>
</comment>
<protein>
    <submittedName>
        <fullName evidence="2">AAA domain-containing protein</fullName>
    </submittedName>
</protein>
<dbReference type="AlphaFoldDB" id="A0AB36B6G5"/>
<organism evidence="2 3">
    <name type="scientific">Clostridium innocuum</name>
    <dbReference type="NCBI Taxonomy" id="1522"/>
    <lineage>
        <taxon>Bacteria</taxon>
        <taxon>Bacillati</taxon>
        <taxon>Bacillota</taxon>
        <taxon>Clostridia</taxon>
        <taxon>Eubacteriales</taxon>
        <taxon>Clostridiaceae</taxon>
        <taxon>Clostridium</taxon>
    </lineage>
</organism>
<dbReference type="Proteomes" id="UP000604383">
    <property type="component" value="Unassembled WGS sequence"/>
</dbReference>
<dbReference type="InterPro" id="IPR052934">
    <property type="entry name" value="Methyl-DNA_Rec/Restrict_Enz"/>
</dbReference>
<dbReference type="InterPro" id="IPR027417">
    <property type="entry name" value="P-loop_NTPase"/>
</dbReference>
<reference evidence="2" key="1">
    <citation type="journal article" date="2019" name="Nat. Med.">
        <title>A library of human gut bacterial isolates paired with longitudinal multiomics data enables mechanistic microbiome research.</title>
        <authorList>
            <person name="Poyet M."/>
            <person name="Groussin M."/>
            <person name="Gibbons S.M."/>
            <person name="Avila-Pacheco J."/>
            <person name="Jiang X."/>
            <person name="Kearney S.M."/>
            <person name="Perrotta A.R."/>
            <person name="Berdy B."/>
            <person name="Zhao S."/>
            <person name="Lieberman T.D."/>
            <person name="Swanson P.K."/>
            <person name="Smith M."/>
            <person name="Roesemann S."/>
            <person name="Alexander J.E."/>
            <person name="Rich S.A."/>
            <person name="Livny J."/>
            <person name="Vlamakis H."/>
            <person name="Clish C."/>
            <person name="Bullock K."/>
            <person name="Deik A."/>
            <person name="Scott J."/>
            <person name="Pierce K.A."/>
            <person name="Xavier R.J."/>
            <person name="Alm E.J."/>
        </authorList>
    </citation>
    <scope>NUCLEOTIDE SEQUENCE</scope>
    <source>
        <strain evidence="2">BIOML-A12</strain>
    </source>
</reference>
<dbReference type="EMBL" id="WWTN01000014">
    <property type="protein sequence ID" value="MZH56065.1"/>
    <property type="molecule type" value="Genomic_DNA"/>
</dbReference>
<evidence type="ECO:0000313" key="3">
    <source>
        <dbReference type="Proteomes" id="UP000604383"/>
    </source>
</evidence>
<proteinExistence type="predicted"/>
<dbReference type="GO" id="GO:0005524">
    <property type="term" value="F:ATP binding"/>
    <property type="evidence" value="ECO:0007669"/>
    <property type="project" value="InterPro"/>
</dbReference>
<dbReference type="Pfam" id="PF07728">
    <property type="entry name" value="AAA_5"/>
    <property type="match status" value="1"/>
</dbReference>
<evidence type="ECO:0000259" key="1">
    <source>
        <dbReference type="Pfam" id="PF07728"/>
    </source>
</evidence>
<evidence type="ECO:0000313" key="2">
    <source>
        <dbReference type="EMBL" id="MZH56065.1"/>
    </source>
</evidence>
<dbReference type="GO" id="GO:0016887">
    <property type="term" value="F:ATP hydrolysis activity"/>
    <property type="evidence" value="ECO:0007669"/>
    <property type="project" value="InterPro"/>
</dbReference>
<name>A0AB36B6G5_CLOIN</name>
<dbReference type="Gene3D" id="3.40.50.300">
    <property type="entry name" value="P-loop containing nucleotide triphosphate hydrolases"/>
    <property type="match status" value="1"/>
</dbReference>
<accession>A0AB36B6G5</accession>